<feature type="transmembrane region" description="Helical" evidence="8">
    <location>
        <begin position="474"/>
        <end position="495"/>
    </location>
</feature>
<evidence type="ECO:0000256" key="6">
    <source>
        <dbReference type="ARBA" id="ARBA00023136"/>
    </source>
</evidence>
<dbReference type="PANTHER" id="PTHR43867">
    <property type="entry name" value="CELLULOSE SYNTHASE CATALYTIC SUBUNIT A [UDP-FORMING]"/>
    <property type="match status" value="1"/>
</dbReference>
<evidence type="ECO:0000256" key="1">
    <source>
        <dbReference type="ARBA" id="ARBA00004141"/>
    </source>
</evidence>
<keyword evidence="6 8" id="KW-0472">Membrane</keyword>
<dbReference type="InterPro" id="IPR001173">
    <property type="entry name" value="Glyco_trans_2-like"/>
</dbReference>
<evidence type="ECO:0000259" key="9">
    <source>
        <dbReference type="Pfam" id="PF13632"/>
    </source>
</evidence>
<dbReference type="InterPro" id="IPR029044">
    <property type="entry name" value="Nucleotide-diphossugar_trans"/>
</dbReference>
<reference evidence="10 11" key="1">
    <citation type="submission" date="2023-05" db="EMBL/GenBank/DDBJ databases">
        <title>A 100% complete, gapless, phased diploid assembly of the Scenedesmus obliquus UTEX 3031 genome.</title>
        <authorList>
            <person name="Biondi T.C."/>
            <person name="Hanschen E.R."/>
            <person name="Kwon T."/>
            <person name="Eng W."/>
            <person name="Kruse C.P.S."/>
            <person name="Koehler S.I."/>
            <person name="Kunde Y."/>
            <person name="Gleasner C.D."/>
            <person name="You Mak K.T."/>
            <person name="Polle J."/>
            <person name="Hovde B.T."/>
            <person name="Starkenburg S.R."/>
        </authorList>
    </citation>
    <scope>NUCLEOTIDE SEQUENCE [LARGE SCALE GENOMIC DNA]</scope>
    <source>
        <strain evidence="10 11">DOE0152z</strain>
    </source>
</reference>
<sequence>MADNVPVFPLPVRVLRKASSRDRESSGSGQAAQPGMMYPPVQVAGAQLLYDSPKANSQPFQRHGFQTSVGGAPLGTSASGRISSSSGSSIAPLPTAPPAAHGKHAVSWGSRTPLRKDASWFAVMAALLYAAATIYYLYVRIAFTLDMKDKWYSCCVLAVEIIGITAVIPYAALNCVHTHPTGSPGLPADDGFTEPDKRFTVRVLVPCYKESLGTVSATVAAAMEAALPPGVTRELYLCDDGKDGEKRACLERTYGQGHKGQVHYVTGRSRVKGEINGKSANLNNVLRNIIYKQYADAPGTIPLEEVVVVFDADMQAKPHFFTKILEVMCDDAVALCLSPQGFSNVNPATDIYNNANQQFWEYVLPGLSAMGYIACTGTNFCLRARALGSVGWFPEYCITEDYALSMELKAAGFKGEYLAEYLAVGEAPEELRNVLRQRSRWTKGHMQVFFSSRNPLLRWKLPLLHKLLYNNGTWSYFCTIITTWTFLLVPFISFMFEIQPVKFGPEFALAASLYLIANFVVMNYFHVAEHMRGIWMANVSNYLLSFTYAKAIANTLLSKVHIKKKAGFKPTEKTGAGGATGATSQIQSALMHRLTSLTRRFNQATLPQLYQPQPAPGGPQKKEDECIPDKLFMALCLSLCANTLVLGIVARNVYVYQALTAWLALPMLWALYNAVPPLLFFGSLFLSSDSLHNMCFWMQFVSMLSGLGAVVCLWFVVPVVYTAGPPAAMQLRV</sequence>
<evidence type="ECO:0000256" key="7">
    <source>
        <dbReference type="SAM" id="MobiDB-lite"/>
    </source>
</evidence>
<dbReference type="EMBL" id="CP126209">
    <property type="protein sequence ID" value="WIA11136.1"/>
    <property type="molecule type" value="Genomic_DNA"/>
</dbReference>
<feature type="transmembrane region" description="Helical" evidence="8">
    <location>
        <begin position="539"/>
        <end position="557"/>
    </location>
</feature>
<feature type="transmembrane region" description="Helical" evidence="8">
    <location>
        <begin position="700"/>
        <end position="721"/>
    </location>
</feature>
<evidence type="ECO:0000256" key="2">
    <source>
        <dbReference type="ARBA" id="ARBA00022676"/>
    </source>
</evidence>
<gene>
    <name evidence="10" type="ORF">OEZ85_011279</name>
</gene>
<proteinExistence type="predicted"/>
<feature type="region of interest" description="Disordered" evidence="7">
    <location>
        <begin position="16"/>
        <end position="37"/>
    </location>
</feature>
<keyword evidence="4 8" id="KW-0812">Transmembrane</keyword>
<dbReference type="PANTHER" id="PTHR43867:SF2">
    <property type="entry name" value="CELLULOSE SYNTHASE CATALYTIC SUBUNIT A [UDP-FORMING]"/>
    <property type="match status" value="1"/>
</dbReference>
<protein>
    <recommendedName>
        <fullName evidence="9">Glycosyltransferase 2-like domain-containing protein</fullName>
    </recommendedName>
</protein>
<name>A0ABY8TS56_TETOB</name>
<evidence type="ECO:0000313" key="11">
    <source>
        <dbReference type="Proteomes" id="UP001244341"/>
    </source>
</evidence>
<feature type="domain" description="Glycosyltransferase 2-like" evidence="9">
    <location>
        <begin position="307"/>
        <end position="496"/>
    </location>
</feature>
<keyword evidence="11" id="KW-1185">Reference proteome</keyword>
<evidence type="ECO:0000256" key="3">
    <source>
        <dbReference type="ARBA" id="ARBA00022679"/>
    </source>
</evidence>
<dbReference type="SUPFAM" id="SSF53448">
    <property type="entry name" value="Nucleotide-diphospho-sugar transferases"/>
    <property type="match status" value="1"/>
</dbReference>
<feature type="transmembrane region" description="Helical" evidence="8">
    <location>
        <begin position="507"/>
        <end position="527"/>
    </location>
</feature>
<dbReference type="Proteomes" id="UP001244341">
    <property type="component" value="Chromosome 2b"/>
</dbReference>
<evidence type="ECO:0000313" key="10">
    <source>
        <dbReference type="EMBL" id="WIA11136.1"/>
    </source>
</evidence>
<dbReference type="InterPro" id="IPR050321">
    <property type="entry name" value="Glycosyltr_2/OpgH_subfam"/>
</dbReference>
<accession>A0ABY8TS56</accession>
<feature type="transmembrane region" description="Helical" evidence="8">
    <location>
        <begin position="631"/>
        <end position="650"/>
    </location>
</feature>
<comment type="subcellular location">
    <subcellularLocation>
        <location evidence="1">Membrane</location>
        <topology evidence="1">Multi-pass membrane protein</topology>
    </subcellularLocation>
</comment>
<keyword evidence="5 8" id="KW-1133">Transmembrane helix</keyword>
<feature type="transmembrane region" description="Helical" evidence="8">
    <location>
        <begin position="151"/>
        <end position="173"/>
    </location>
</feature>
<keyword evidence="3" id="KW-0808">Transferase</keyword>
<feature type="transmembrane region" description="Helical" evidence="8">
    <location>
        <begin position="670"/>
        <end position="688"/>
    </location>
</feature>
<dbReference type="Pfam" id="PF13632">
    <property type="entry name" value="Glyco_trans_2_3"/>
    <property type="match status" value="1"/>
</dbReference>
<organism evidence="10 11">
    <name type="scientific">Tetradesmus obliquus</name>
    <name type="common">Green alga</name>
    <name type="synonym">Acutodesmus obliquus</name>
    <dbReference type="NCBI Taxonomy" id="3088"/>
    <lineage>
        <taxon>Eukaryota</taxon>
        <taxon>Viridiplantae</taxon>
        <taxon>Chlorophyta</taxon>
        <taxon>core chlorophytes</taxon>
        <taxon>Chlorophyceae</taxon>
        <taxon>CS clade</taxon>
        <taxon>Sphaeropleales</taxon>
        <taxon>Scenedesmaceae</taxon>
        <taxon>Tetradesmus</taxon>
    </lineage>
</organism>
<dbReference type="Gene3D" id="3.90.550.10">
    <property type="entry name" value="Spore Coat Polysaccharide Biosynthesis Protein SpsA, Chain A"/>
    <property type="match status" value="1"/>
</dbReference>
<evidence type="ECO:0000256" key="5">
    <source>
        <dbReference type="ARBA" id="ARBA00022989"/>
    </source>
</evidence>
<evidence type="ECO:0000256" key="8">
    <source>
        <dbReference type="SAM" id="Phobius"/>
    </source>
</evidence>
<feature type="transmembrane region" description="Helical" evidence="8">
    <location>
        <begin position="118"/>
        <end position="139"/>
    </location>
</feature>
<evidence type="ECO:0000256" key="4">
    <source>
        <dbReference type="ARBA" id="ARBA00022692"/>
    </source>
</evidence>
<keyword evidence="2" id="KW-0328">Glycosyltransferase</keyword>